<organism evidence="1 2">
    <name type="scientific">Filimonas lacunae</name>
    <dbReference type="NCBI Taxonomy" id="477680"/>
    <lineage>
        <taxon>Bacteria</taxon>
        <taxon>Pseudomonadati</taxon>
        <taxon>Bacteroidota</taxon>
        <taxon>Chitinophagia</taxon>
        <taxon>Chitinophagales</taxon>
        <taxon>Chitinophagaceae</taxon>
        <taxon>Filimonas</taxon>
    </lineage>
</organism>
<dbReference type="AlphaFoldDB" id="A0A173MRX9"/>
<sequence>MAVSYFQVLYIPAASGFKEFEPNQSADIYKLYILSMGDLFHDLIQDQYHYTVYDFAGDENMLEVIGLTPMNKEFLSPAKMLEDLEYYNRLIIYLEQECKSGKEEALLQELRLWSVDVATLAIMKQEAAALTAVCHYALLHNCSIRFGINNP</sequence>
<name>A0A173MRX9_9BACT</name>
<dbReference type="Proteomes" id="UP000186917">
    <property type="component" value="Unassembled WGS sequence"/>
</dbReference>
<gene>
    <name evidence="1" type="ORF">SAMN05421788_104382</name>
</gene>
<dbReference type="RefSeq" id="WP_076379699.1">
    <property type="nucleotide sequence ID" value="NZ_AP017422.1"/>
</dbReference>
<reference evidence="2" key="1">
    <citation type="submission" date="2017-01" db="EMBL/GenBank/DDBJ databases">
        <authorList>
            <person name="Varghese N."/>
            <person name="Submissions S."/>
        </authorList>
    </citation>
    <scope>NUCLEOTIDE SEQUENCE [LARGE SCALE GENOMIC DNA]</scope>
    <source>
        <strain evidence="2">DSM 21054</strain>
    </source>
</reference>
<proteinExistence type="predicted"/>
<dbReference type="KEGG" id="fln:FLA_6308"/>
<accession>A0A173MRX9</accession>
<evidence type="ECO:0000313" key="2">
    <source>
        <dbReference type="Proteomes" id="UP000186917"/>
    </source>
</evidence>
<protein>
    <submittedName>
        <fullName evidence="1">Uncharacterized protein</fullName>
    </submittedName>
</protein>
<evidence type="ECO:0000313" key="1">
    <source>
        <dbReference type="EMBL" id="SIT17852.1"/>
    </source>
</evidence>
<dbReference type="EMBL" id="FTOR01000004">
    <property type="protein sequence ID" value="SIT17852.1"/>
    <property type="molecule type" value="Genomic_DNA"/>
</dbReference>
<keyword evidence="2" id="KW-1185">Reference proteome</keyword>